<evidence type="ECO:0000313" key="3">
    <source>
        <dbReference type="Proteomes" id="UP000019681"/>
    </source>
</evidence>
<accession>A0A017RYH6</accession>
<name>A0A017RYH6_9CLOT</name>
<protein>
    <submittedName>
        <fullName evidence="2">Antibiotic biosynthesis monooxygenase</fullName>
    </submittedName>
</protein>
<dbReference type="RefSeq" id="WP_035377320.1">
    <property type="nucleotide sequence ID" value="NZ_AZQP01000002.1"/>
</dbReference>
<dbReference type="InterPro" id="IPR050744">
    <property type="entry name" value="AI-2_Isomerase_LsrG"/>
</dbReference>
<dbReference type="SUPFAM" id="SSF54909">
    <property type="entry name" value="Dimeric alpha+beta barrel"/>
    <property type="match status" value="1"/>
</dbReference>
<keyword evidence="3" id="KW-1185">Reference proteome</keyword>
<dbReference type="EMBL" id="AZQP01000002">
    <property type="protein sequence ID" value="EYE89616.1"/>
    <property type="molecule type" value="Genomic_DNA"/>
</dbReference>
<proteinExistence type="predicted"/>
<keyword evidence="2" id="KW-0503">Monooxygenase</keyword>
<evidence type="ECO:0000259" key="1">
    <source>
        <dbReference type="PROSITE" id="PS51725"/>
    </source>
</evidence>
<sequence>MLKVVAKNFADKSKIEEILKLYKELVELTRKEEGCIKYELFQDEKDSSILCMIEEWESRDALDKHLKSEHFSRIVPKIKKFMIKETELNVYNKLM</sequence>
<dbReference type="PANTHER" id="PTHR33336">
    <property type="entry name" value="QUINOL MONOOXYGENASE YGIN-RELATED"/>
    <property type="match status" value="1"/>
</dbReference>
<dbReference type="InterPro" id="IPR011008">
    <property type="entry name" value="Dimeric_a/b-barrel"/>
</dbReference>
<dbReference type="InterPro" id="IPR007138">
    <property type="entry name" value="ABM_dom"/>
</dbReference>
<gene>
    <name evidence="2" type="ORF">Q428_00890</name>
</gene>
<dbReference type="PROSITE" id="PS51725">
    <property type="entry name" value="ABM"/>
    <property type="match status" value="1"/>
</dbReference>
<comment type="caution">
    <text evidence="2">The sequence shown here is derived from an EMBL/GenBank/DDBJ whole genome shotgun (WGS) entry which is preliminary data.</text>
</comment>
<reference evidence="2 3" key="1">
    <citation type="journal article" date="2014" name="Genome Announc.">
        <title>Draft Genome Sequence of Fervidicella metallireducens Strain AeBT, an Iron-Reducing Thermoanaerobe from the Great Artesian Basin.</title>
        <authorList>
            <person name="Patel B.K."/>
        </authorList>
    </citation>
    <scope>NUCLEOTIDE SEQUENCE [LARGE SCALE GENOMIC DNA]</scope>
    <source>
        <strain evidence="2 3">AeB</strain>
    </source>
</reference>
<dbReference type="PANTHER" id="PTHR33336:SF15">
    <property type="entry name" value="ABM DOMAIN-CONTAINING PROTEIN"/>
    <property type="match status" value="1"/>
</dbReference>
<dbReference type="STRING" id="1403537.Q428_00890"/>
<dbReference type="AlphaFoldDB" id="A0A017RYH6"/>
<feature type="domain" description="ABM" evidence="1">
    <location>
        <begin position="2"/>
        <end position="91"/>
    </location>
</feature>
<keyword evidence="2" id="KW-0560">Oxidoreductase</keyword>
<dbReference type="Proteomes" id="UP000019681">
    <property type="component" value="Unassembled WGS sequence"/>
</dbReference>
<organism evidence="2 3">
    <name type="scientific">Fervidicella metallireducens AeB</name>
    <dbReference type="NCBI Taxonomy" id="1403537"/>
    <lineage>
        <taxon>Bacteria</taxon>
        <taxon>Bacillati</taxon>
        <taxon>Bacillota</taxon>
        <taxon>Clostridia</taxon>
        <taxon>Eubacteriales</taxon>
        <taxon>Clostridiaceae</taxon>
        <taxon>Fervidicella</taxon>
    </lineage>
</organism>
<dbReference type="Pfam" id="PF03992">
    <property type="entry name" value="ABM"/>
    <property type="match status" value="1"/>
</dbReference>
<dbReference type="Gene3D" id="3.30.70.100">
    <property type="match status" value="1"/>
</dbReference>
<dbReference type="OrthoDB" id="287932at2"/>
<evidence type="ECO:0000313" key="2">
    <source>
        <dbReference type="EMBL" id="EYE89616.1"/>
    </source>
</evidence>
<dbReference type="GO" id="GO:0004497">
    <property type="term" value="F:monooxygenase activity"/>
    <property type="evidence" value="ECO:0007669"/>
    <property type="project" value="UniProtKB-KW"/>
</dbReference>